<keyword evidence="1" id="KW-0732">Signal</keyword>
<evidence type="ECO:0000313" key="2">
    <source>
        <dbReference type="EMBL" id="GHB65201.1"/>
    </source>
</evidence>
<evidence type="ECO:0000313" key="3">
    <source>
        <dbReference type="Proteomes" id="UP000598271"/>
    </source>
</evidence>
<dbReference type="Proteomes" id="UP000598271">
    <property type="component" value="Unassembled WGS sequence"/>
</dbReference>
<gene>
    <name evidence="2" type="ORF">GCM10007390_19120</name>
</gene>
<name>A0A8J3D359_9BACT</name>
<organism evidence="2 3">
    <name type="scientific">Persicitalea jodogahamensis</name>
    <dbReference type="NCBI Taxonomy" id="402147"/>
    <lineage>
        <taxon>Bacteria</taxon>
        <taxon>Pseudomonadati</taxon>
        <taxon>Bacteroidota</taxon>
        <taxon>Cytophagia</taxon>
        <taxon>Cytophagales</taxon>
        <taxon>Spirosomataceae</taxon>
        <taxon>Persicitalea</taxon>
    </lineage>
</organism>
<comment type="caution">
    <text evidence="2">The sequence shown here is derived from an EMBL/GenBank/DDBJ whole genome shotgun (WGS) entry which is preliminary data.</text>
</comment>
<accession>A0A8J3D359</accession>
<dbReference type="InterPro" id="IPR021958">
    <property type="entry name" value="DUF3575"/>
</dbReference>
<feature type="signal peptide" evidence="1">
    <location>
        <begin position="1"/>
        <end position="19"/>
    </location>
</feature>
<evidence type="ECO:0000256" key="1">
    <source>
        <dbReference type="SAM" id="SignalP"/>
    </source>
</evidence>
<dbReference type="Pfam" id="PF12099">
    <property type="entry name" value="DUF3575"/>
    <property type="match status" value="1"/>
</dbReference>
<evidence type="ECO:0008006" key="4">
    <source>
        <dbReference type="Google" id="ProtNLM"/>
    </source>
</evidence>
<dbReference type="AlphaFoldDB" id="A0A8J3D359"/>
<proteinExistence type="predicted"/>
<reference evidence="2 3" key="1">
    <citation type="journal article" date="2014" name="Int. J. Syst. Evol. Microbiol.">
        <title>Complete genome sequence of Corynebacterium casei LMG S-19264T (=DSM 44701T), isolated from a smear-ripened cheese.</title>
        <authorList>
            <consortium name="US DOE Joint Genome Institute (JGI-PGF)"/>
            <person name="Walter F."/>
            <person name="Albersmeier A."/>
            <person name="Kalinowski J."/>
            <person name="Ruckert C."/>
        </authorList>
    </citation>
    <scope>NUCLEOTIDE SEQUENCE [LARGE SCALE GENOMIC DNA]</scope>
    <source>
        <strain evidence="2 3">KCTC 12866</strain>
    </source>
</reference>
<sequence length="228" mass="26339">MRKCLTLVWLILAGTNTFAQIPKPDSLGAIIILKITPLALFDLDNTVQVGLEVPMKNPAWTIQQEAGYGHSAFNLWYGERRQHPDRETWRFRTQIRYYFRQQNQNSPYLAGEYLFKKNSEEKYESVGVDCTNGPFGPCAYFQNRATHLGRFVSAFHVKWGWQFPMGERMTFDTYVGGGIRSLTVRYLSLPENAQINNGRGFFDFRTDRPGRYGPLPSFSAGFHFGWRL</sequence>
<protein>
    <recommendedName>
        <fullName evidence="4">DUF3575 domain-containing protein</fullName>
    </recommendedName>
</protein>
<feature type="chain" id="PRO_5035287024" description="DUF3575 domain-containing protein" evidence="1">
    <location>
        <begin position="20"/>
        <end position="228"/>
    </location>
</feature>
<dbReference type="EMBL" id="BMXF01000001">
    <property type="protein sequence ID" value="GHB65201.1"/>
    <property type="molecule type" value="Genomic_DNA"/>
</dbReference>
<dbReference type="RefSeq" id="WP_189564073.1">
    <property type="nucleotide sequence ID" value="NZ_BMXF01000001.1"/>
</dbReference>
<keyword evidence="3" id="KW-1185">Reference proteome</keyword>